<gene>
    <name evidence="7" type="ORF">J2S74_004375</name>
</gene>
<comment type="subcellular location">
    <subcellularLocation>
        <location evidence="1">Membrane</location>
        <topology evidence="1">Multi-pass membrane protein</topology>
    </subcellularLocation>
</comment>
<keyword evidence="4 6" id="KW-1133">Transmembrane helix</keyword>
<evidence type="ECO:0000256" key="4">
    <source>
        <dbReference type="ARBA" id="ARBA00022989"/>
    </source>
</evidence>
<evidence type="ECO:0000256" key="6">
    <source>
        <dbReference type="SAM" id="Phobius"/>
    </source>
</evidence>
<dbReference type="EMBL" id="JAUSUG010000021">
    <property type="protein sequence ID" value="MDQ0256930.1"/>
    <property type="molecule type" value="Genomic_DNA"/>
</dbReference>
<comment type="caution">
    <text evidence="7">The sequence shown here is derived from an EMBL/GenBank/DDBJ whole genome shotgun (WGS) entry which is preliminary data.</text>
</comment>
<evidence type="ECO:0000256" key="1">
    <source>
        <dbReference type="ARBA" id="ARBA00004141"/>
    </source>
</evidence>
<feature type="transmembrane region" description="Helical" evidence="6">
    <location>
        <begin position="20"/>
        <end position="42"/>
    </location>
</feature>
<sequence>MTKAMYLNELGMVPWFSDTMGGAVSGMNGLIALVVFAVVYFYSHYFFASNTAHVTAMYAAFLSVVVAARVHHFHYPYYRVDWNRGPMVEAIRILVIGV</sequence>
<evidence type="ECO:0000313" key="8">
    <source>
        <dbReference type="Proteomes" id="UP001230005"/>
    </source>
</evidence>
<dbReference type="Proteomes" id="UP001230005">
    <property type="component" value="Unassembled WGS sequence"/>
</dbReference>
<name>A0ABU0A3J6_9BACI</name>
<feature type="transmembrane region" description="Helical" evidence="6">
    <location>
        <begin position="54"/>
        <end position="72"/>
    </location>
</feature>
<evidence type="ECO:0000313" key="7">
    <source>
        <dbReference type="EMBL" id="MDQ0256930.1"/>
    </source>
</evidence>
<dbReference type="InterPro" id="IPR030676">
    <property type="entry name" value="CitT-rel"/>
</dbReference>
<comment type="similarity">
    <text evidence="2">Belongs to the SLC13A/DASS transporter (TC 2.A.47) family. DIT1 subfamily.</text>
</comment>
<evidence type="ECO:0000256" key="5">
    <source>
        <dbReference type="ARBA" id="ARBA00023136"/>
    </source>
</evidence>
<dbReference type="Pfam" id="PF00939">
    <property type="entry name" value="Na_sulph_symp"/>
    <property type="match status" value="1"/>
</dbReference>
<evidence type="ECO:0000256" key="2">
    <source>
        <dbReference type="ARBA" id="ARBA00007349"/>
    </source>
</evidence>
<dbReference type="InterPro" id="IPR001898">
    <property type="entry name" value="SLC13A/DASS"/>
</dbReference>
<reference evidence="7 8" key="1">
    <citation type="submission" date="2023-07" db="EMBL/GenBank/DDBJ databases">
        <title>Genomic Encyclopedia of Type Strains, Phase IV (KMG-IV): sequencing the most valuable type-strain genomes for metagenomic binning, comparative biology and taxonomic classification.</title>
        <authorList>
            <person name="Goeker M."/>
        </authorList>
    </citation>
    <scope>NUCLEOTIDE SEQUENCE [LARGE SCALE GENOMIC DNA]</scope>
    <source>
        <strain evidence="7 8">DSM 9768</strain>
    </source>
</reference>
<keyword evidence="3 6" id="KW-0812">Transmembrane</keyword>
<accession>A0ABU0A3J6</accession>
<proteinExistence type="inferred from homology"/>
<organism evidence="7 8">
    <name type="scientific">Evansella vedderi</name>
    <dbReference type="NCBI Taxonomy" id="38282"/>
    <lineage>
        <taxon>Bacteria</taxon>
        <taxon>Bacillati</taxon>
        <taxon>Bacillota</taxon>
        <taxon>Bacilli</taxon>
        <taxon>Bacillales</taxon>
        <taxon>Bacillaceae</taxon>
        <taxon>Evansella</taxon>
    </lineage>
</organism>
<dbReference type="PANTHER" id="PTHR42826">
    <property type="entry name" value="DICARBOXYLATE TRANSPORTER 2.1, CHLOROPLASTIC"/>
    <property type="match status" value="1"/>
</dbReference>
<evidence type="ECO:0000256" key="3">
    <source>
        <dbReference type="ARBA" id="ARBA00022692"/>
    </source>
</evidence>
<keyword evidence="8" id="KW-1185">Reference proteome</keyword>
<keyword evidence="5 6" id="KW-0472">Membrane</keyword>
<protein>
    <submittedName>
        <fullName evidence="7">Di/tricarboxylate transporter</fullName>
    </submittedName>
</protein>